<evidence type="ECO:0000313" key="3">
    <source>
        <dbReference type="Proteomes" id="UP000011058"/>
    </source>
</evidence>
<dbReference type="Proteomes" id="UP000011058">
    <property type="component" value="Chromosome"/>
</dbReference>
<evidence type="ECO:0000313" key="2">
    <source>
        <dbReference type="EMBL" id="CCG98880.1"/>
    </source>
</evidence>
<keyword evidence="1" id="KW-1133">Transmembrane helix</keyword>
<keyword evidence="1" id="KW-0472">Membrane</keyword>
<accession>I0K427</accession>
<dbReference type="AlphaFoldDB" id="I0K427"/>
<protein>
    <submittedName>
        <fullName evidence="2">Uncharacterized protein</fullName>
    </submittedName>
</protein>
<reference evidence="2 3" key="1">
    <citation type="journal article" date="2012" name="J. Bacteriol.">
        <title>Genome Sequence of Fibrella aestuarina BUZ 2T, a Filamentous Marine Bacterium.</title>
        <authorList>
            <person name="Filippini M."/>
            <person name="Qi W."/>
            <person name="Blom J."/>
            <person name="Goesmann A."/>
            <person name="Smits T.H."/>
            <person name="Bagheri H.C."/>
        </authorList>
    </citation>
    <scope>NUCLEOTIDE SEQUENCE [LARGE SCALE GENOMIC DNA]</scope>
    <source>
        <strain evidence="3">BUZ 2T</strain>
    </source>
</reference>
<keyword evidence="3" id="KW-1185">Reference proteome</keyword>
<dbReference type="HOGENOM" id="CLU_068234_0_0_10"/>
<feature type="transmembrane region" description="Helical" evidence="1">
    <location>
        <begin position="179"/>
        <end position="200"/>
    </location>
</feature>
<proteinExistence type="predicted"/>
<keyword evidence="1" id="KW-0812">Transmembrane</keyword>
<dbReference type="STRING" id="1166018.FAES_0869"/>
<dbReference type="KEGG" id="fae:FAES_0869"/>
<dbReference type="eggNOG" id="ENOG5032ISF">
    <property type="taxonomic scope" value="Bacteria"/>
</dbReference>
<dbReference type="EMBL" id="HE796683">
    <property type="protein sequence ID" value="CCG98880.1"/>
    <property type="molecule type" value="Genomic_DNA"/>
</dbReference>
<dbReference type="PATRIC" id="fig|1166018.3.peg.2585"/>
<evidence type="ECO:0000256" key="1">
    <source>
        <dbReference type="SAM" id="Phobius"/>
    </source>
</evidence>
<sequence length="320" mass="36051">MNNERCTMDSERYAVSWLLNGWSPRNGLIWLVHCIAFMVHWSSAVAQPVGTFIDDTIEIGRPFRYALSVRHPATQDVLFPDTARQFAPFWVRGLSVFPTRTRQGVSVDSAVYTLVSFEVSRARVLQVPVYLIAGSDCTAVLSSPDTVFLFSSVLASARPDTLQLKPDTTLAPLPQQLNYANLVLVVMVAGVILAAIYILFGKALRQRWALYVLGRKHLRFMTTYNQLTRNVGPESTGELTNQAIVAWKQYLEKTERQPYTSLTSSEIAQRIGDDRVADALRETDRMIYGGAFTDQSPLALRVLRDVAMAAYQRRREKINQ</sequence>
<name>I0K427_9BACT</name>
<gene>
    <name evidence="2" type="ORF">FAES_0869</name>
</gene>
<organism evidence="2 3">
    <name type="scientific">Fibrella aestuarina BUZ 2</name>
    <dbReference type="NCBI Taxonomy" id="1166018"/>
    <lineage>
        <taxon>Bacteria</taxon>
        <taxon>Pseudomonadati</taxon>
        <taxon>Bacteroidota</taxon>
        <taxon>Cytophagia</taxon>
        <taxon>Cytophagales</taxon>
        <taxon>Spirosomataceae</taxon>
        <taxon>Fibrella</taxon>
    </lineage>
</organism>